<dbReference type="Proteomes" id="UP000422569">
    <property type="component" value="Chromosome"/>
</dbReference>
<keyword evidence="2" id="KW-1185">Reference proteome</keyword>
<dbReference type="KEGG" id="mpar:F7D14_17515"/>
<dbReference type="AlphaFoldDB" id="A0A6B8M910"/>
<sequence>MSLIDPRSTPLTAEHRKMLARAVAMLERESLAQQLSDYASQPITQALQKMPKPFSASVNRAAQKAVLRCLTIALNSLEPKAIGPPRARSAVMLAAASGGVGGLFGAASLAIELPVTTILMLRSIAEIARHSGEDLTTLEARLACVEVFALSAQPGKNRTDLSYYASRAVLNRLSRDMAGFVVESGVAGAATSAGGRFVTEIAARLGVAISERAAASAVPILGALGGATVNVIFMNHYQKIARSHFLVRRLERLYGADVVRREYMILSKALEASRTAEQGARIRPSRAEN</sequence>
<dbReference type="InterPro" id="IPR024787">
    <property type="entry name" value="EcsC"/>
</dbReference>
<organism evidence="1 2">
    <name type="scientific">Methylocystis parvus</name>
    <dbReference type="NCBI Taxonomy" id="134"/>
    <lineage>
        <taxon>Bacteria</taxon>
        <taxon>Pseudomonadati</taxon>
        <taxon>Pseudomonadota</taxon>
        <taxon>Alphaproteobacteria</taxon>
        <taxon>Hyphomicrobiales</taxon>
        <taxon>Methylocystaceae</taxon>
        <taxon>Methylocystis</taxon>
    </lineage>
</organism>
<evidence type="ECO:0000313" key="2">
    <source>
        <dbReference type="Proteomes" id="UP000422569"/>
    </source>
</evidence>
<dbReference type="EMBL" id="CP044331">
    <property type="protein sequence ID" value="QGM99106.1"/>
    <property type="molecule type" value="Genomic_DNA"/>
</dbReference>
<reference evidence="1 2" key="1">
    <citation type="submission" date="2019-09" db="EMBL/GenBank/DDBJ databases">
        <title>Isolation and complete genome sequencing of Methylocystis species.</title>
        <authorList>
            <person name="Rumah B.L."/>
            <person name="Stead C.E."/>
            <person name="Stevens B.C."/>
            <person name="Minton N.P."/>
            <person name="Grosse-Honebrink A."/>
            <person name="Zhang Y."/>
        </authorList>
    </citation>
    <scope>NUCLEOTIDE SEQUENCE [LARGE SCALE GENOMIC DNA]</scope>
    <source>
        <strain evidence="1 2">BRCS2</strain>
    </source>
</reference>
<evidence type="ECO:0000313" key="1">
    <source>
        <dbReference type="EMBL" id="QGM99106.1"/>
    </source>
</evidence>
<dbReference type="RefSeq" id="WP_016919273.1">
    <property type="nucleotide sequence ID" value="NZ_CP044331.1"/>
</dbReference>
<accession>A0A6B8M910</accession>
<gene>
    <name evidence="1" type="ORF">F7D14_17515</name>
</gene>
<dbReference type="Pfam" id="PF12787">
    <property type="entry name" value="EcsC"/>
    <property type="match status" value="1"/>
</dbReference>
<proteinExistence type="predicted"/>
<protein>
    <submittedName>
        <fullName evidence="1">EcsC family protein</fullName>
    </submittedName>
</protein>
<name>A0A6B8M910_9HYPH</name>
<dbReference type="PANTHER" id="PTHR41260">
    <property type="entry name" value="PROTEIN ECSC"/>
    <property type="match status" value="1"/>
</dbReference>
<dbReference type="PANTHER" id="PTHR41260:SF1">
    <property type="entry name" value="PROTEIN ECSC"/>
    <property type="match status" value="1"/>
</dbReference>